<sequence>MTDISADWTKDAVVPMELAMRDDPPESVRARRLTREDWLNAARKALVKSGIDDVKVDRLAKKLKASRGSFYWHFKSHADLLQALLQDWEVRNQVVIAQTRDRWEEEAPDLAQISRAVIRENPGWLDWEVNWATQSLAMRLWARKSKTVGKAVVRIDRLWQDLLRELFLRLGYSDKESLVRARILYFNYLGAYSYVVEESFAEMEELFPIYHQVLIGGEPSQGFNQVLKQVHDLLMSNAKPVRRRAAKES</sequence>
<dbReference type="Pfam" id="PF00440">
    <property type="entry name" value="TetR_N"/>
    <property type="match status" value="1"/>
</dbReference>
<proteinExistence type="predicted"/>
<evidence type="ECO:0000313" key="5">
    <source>
        <dbReference type="Proteomes" id="UP001259572"/>
    </source>
</evidence>
<dbReference type="SUPFAM" id="SSF46689">
    <property type="entry name" value="Homeodomain-like"/>
    <property type="match status" value="1"/>
</dbReference>
<organism evidence="4 5">
    <name type="scientific">Sphingosinicella rhizophila</name>
    <dbReference type="NCBI Taxonomy" id="3050082"/>
    <lineage>
        <taxon>Bacteria</taxon>
        <taxon>Pseudomonadati</taxon>
        <taxon>Pseudomonadota</taxon>
        <taxon>Alphaproteobacteria</taxon>
        <taxon>Sphingomonadales</taxon>
        <taxon>Sphingosinicellaceae</taxon>
        <taxon>Sphingosinicella</taxon>
    </lineage>
</organism>
<evidence type="ECO:0000259" key="3">
    <source>
        <dbReference type="PROSITE" id="PS50977"/>
    </source>
</evidence>
<gene>
    <name evidence="4" type="ORF">RQX22_13240</name>
</gene>
<dbReference type="PANTHER" id="PTHR30055">
    <property type="entry name" value="HTH-TYPE TRANSCRIPTIONAL REGULATOR RUTR"/>
    <property type="match status" value="1"/>
</dbReference>
<dbReference type="Proteomes" id="UP001259572">
    <property type="component" value="Unassembled WGS sequence"/>
</dbReference>
<dbReference type="Gene3D" id="1.10.357.10">
    <property type="entry name" value="Tetracycline Repressor, domain 2"/>
    <property type="match status" value="1"/>
</dbReference>
<evidence type="ECO:0000256" key="2">
    <source>
        <dbReference type="PROSITE-ProRule" id="PRU00335"/>
    </source>
</evidence>
<keyword evidence="5" id="KW-1185">Reference proteome</keyword>
<dbReference type="InterPro" id="IPR050109">
    <property type="entry name" value="HTH-type_TetR-like_transc_reg"/>
</dbReference>
<dbReference type="PANTHER" id="PTHR30055:SF239">
    <property type="entry name" value="TRANSCRIPTIONAL REGULATORY PROTEIN"/>
    <property type="match status" value="1"/>
</dbReference>
<dbReference type="PRINTS" id="PR00455">
    <property type="entry name" value="HTHTETR"/>
</dbReference>
<feature type="domain" description="HTH tetR-type" evidence="3">
    <location>
        <begin position="32"/>
        <end position="92"/>
    </location>
</feature>
<protein>
    <submittedName>
        <fullName evidence="4">TetR/AcrR family transcriptional regulator</fullName>
    </submittedName>
</protein>
<evidence type="ECO:0000313" key="4">
    <source>
        <dbReference type="EMBL" id="MDT9599920.1"/>
    </source>
</evidence>
<dbReference type="InterPro" id="IPR009057">
    <property type="entry name" value="Homeodomain-like_sf"/>
</dbReference>
<accession>A0ABU3QAE9</accession>
<evidence type="ECO:0000256" key="1">
    <source>
        <dbReference type="ARBA" id="ARBA00023125"/>
    </source>
</evidence>
<name>A0ABU3QAE9_9SPHN</name>
<dbReference type="InterPro" id="IPR001647">
    <property type="entry name" value="HTH_TetR"/>
</dbReference>
<comment type="caution">
    <text evidence="4">The sequence shown here is derived from an EMBL/GenBank/DDBJ whole genome shotgun (WGS) entry which is preliminary data.</text>
</comment>
<reference evidence="4 5" key="1">
    <citation type="submission" date="2023-05" db="EMBL/GenBank/DDBJ databases">
        <authorList>
            <person name="Guo Y."/>
        </authorList>
    </citation>
    <scope>NUCLEOTIDE SEQUENCE [LARGE SCALE GENOMIC DNA]</scope>
    <source>
        <strain evidence="4 5">GR2756</strain>
    </source>
</reference>
<dbReference type="EMBL" id="JAVUPU010000006">
    <property type="protein sequence ID" value="MDT9599920.1"/>
    <property type="molecule type" value="Genomic_DNA"/>
</dbReference>
<dbReference type="PROSITE" id="PS50977">
    <property type="entry name" value="HTH_TETR_2"/>
    <property type="match status" value="1"/>
</dbReference>
<feature type="DNA-binding region" description="H-T-H motif" evidence="2">
    <location>
        <begin position="55"/>
        <end position="74"/>
    </location>
</feature>
<keyword evidence="1 2" id="KW-0238">DNA-binding</keyword>
<dbReference type="RefSeq" id="WP_315727016.1">
    <property type="nucleotide sequence ID" value="NZ_JAVUPU010000006.1"/>
</dbReference>